<gene>
    <name evidence="2" type="ORF">UFOPK1421_01090</name>
    <name evidence="3" type="ORF">UFOPK1820_01019</name>
    <name evidence="4" type="ORF">UFOPK1960_00929</name>
    <name evidence="5" type="ORF">UFOPK4422_00722</name>
</gene>
<accession>A0A6J7VWH1</accession>
<evidence type="ECO:0000313" key="3">
    <source>
        <dbReference type="EMBL" id="CAB4605326.1"/>
    </source>
</evidence>
<dbReference type="Gene3D" id="3.10.450.50">
    <property type="match status" value="1"/>
</dbReference>
<evidence type="ECO:0000313" key="2">
    <source>
        <dbReference type="EMBL" id="CAB4548115.1"/>
    </source>
</evidence>
<evidence type="ECO:0000259" key="1">
    <source>
        <dbReference type="Pfam" id="PF13577"/>
    </source>
</evidence>
<dbReference type="InterPro" id="IPR032710">
    <property type="entry name" value="NTF2-like_dom_sf"/>
</dbReference>
<sequence length="143" mass="16017">MELWQLIARESIRDLVARYNANGDTGRFAQVRELFSPTATMVINPGGTFTGIEEVMTIFTGTADSTSVATGLTHVRHSTTTHQIDLIDEAHATGRLYFFVLTDIGLDHWGRYVDHYEVIDGVWKFSARNVTVDGWATNSLFPH</sequence>
<organism evidence="5">
    <name type="scientific">freshwater metagenome</name>
    <dbReference type="NCBI Taxonomy" id="449393"/>
    <lineage>
        <taxon>unclassified sequences</taxon>
        <taxon>metagenomes</taxon>
        <taxon>ecological metagenomes</taxon>
    </lineage>
</organism>
<name>A0A6J7VWH1_9ZZZZ</name>
<evidence type="ECO:0000313" key="5">
    <source>
        <dbReference type="EMBL" id="CAB5121642.1"/>
    </source>
</evidence>
<evidence type="ECO:0000313" key="4">
    <source>
        <dbReference type="EMBL" id="CAB4635185.1"/>
    </source>
</evidence>
<protein>
    <submittedName>
        <fullName evidence="5">Unannotated protein</fullName>
    </submittedName>
</protein>
<dbReference type="EMBL" id="CAEZVL010000142">
    <property type="protein sequence ID" value="CAB4635185.1"/>
    <property type="molecule type" value="Genomic_DNA"/>
</dbReference>
<dbReference type="EMBL" id="CAEZUK010000173">
    <property type="protein sequence ID" value="CAB4605326.1"/>
    <property type="molecule type" value="Genomic_DNA"/>
</dbReference>
<dbReference type="SUPFAM" id="SSF54427">
    <property type="entry name" value="NTF2-like"/>
    <property type="match status" value="1"/>
</dbReference>
<dbReference type="EMBL" id="CAFBRX010000061">
    <property type="protein sequence ID" value="CAB5121642.1"/>
    <property type="molecule type" value="Genomic_DNA"/>
</dbReference>
<dbReference type="Pfam" id="PF13577">
    <property type="entry name" value="SnoaL_4"/>
    <property type="match status" value="1"/>
</dbReference>
<reference evidence="5" key="1">
    <citation type="submission" date="2020-05" db="EMBL/GenBank/DDBJ databases">
        <authorList>
            <person name="Chiriac C."/>
            <person name="Salcher M."/>
            <person name="Ghai R."/>
            <person name="Kavagutti S V."/>
        </authorList>
    </citation>
    <scope>NUCLEOTIDE SEQUENCE</scope>
</reference>
<proteinExistence type="predicted"/>
<feature type="domain" description="SnoaL-like" evidence="1">
    <location>
        <begin position="5"/>
        <end position="128"/>
    </location>
</feature>
<dbReference type="InterPro" id="IPR037401">
    <property type="entry name" value="SnoaL-like"/>
</dbReference>
<dbReference type="EMBL" id="CAEZSL010000123">
    <property type="protein sequence ID" value="CAB4548115.1"/>
    <property type="molecule type" value="Genomic_DNA"/>
</dbReference>
<dbReference type="AlphaFoldDB" id="A0A6J7VWH1"/>